<dbReference type="InterPro" id="IPR012340">
    <property type="entry name" value="NA-bd_OB-fold"/>
</dbReference>
<reference evidence="2" key="1">
    <citation type="journal article" date="2014" name="Front. Microbiol.">
        <title>High frequency of phylogenetically diverse reductive dehalogenase-homologous genes in deep subseafloor sedimentary metagenomes.</title>
        <authorList>
            <person name="Kawai M."/>
            <person name="Futagami T."/>
            <person name="Toyoda A."/>
            <person name="Takaki Y."/>
            <person name="Nishi S."/>
            <person name="Hori S."/>
            <person name="Arai W."/>
            <person name="Tsubouchi T."/>
            <person name="Morono Y."/>
            <person name="Uchiyama I."/>
            <person name="Ito T."/>
            <person name="Fujiyama A."/>
            <person name="Inagaki F."/>
            <person name="Takami H."/>
        </authorList>
    </citation>
    <scope>NUCLEOTIDE SEQUENCE</scope>
    <source>
        <strain evidence="2">Expedition CK06-06</strain>
    </source>
</reference>
<dbReference type="InterPro" id="IPR000424">
    <property type="entry name" value="Primosome_PriB/ssb"/>
</dbReference>
<organism evidence="2">
    <name type="scientific">marine sediment metagenome</name>
    <dbReference type="NCBI Taxonomy" id="412755"/>
    <lineage>
        <taxon>unclassified sequences</taxon>
        <taxon>metagenomes</taxon>
        <taxon>ecological metagenomes</taxon>
    </lineage>
</organism>
<dbReference type="GO" id="GO:0003697">
    <property type="term" value="F:single-stranded DNA binding"/>
    <property type="evidence" value="ECO:0007669"/>
    <property type="project" value="InterPro"/>
</dbReference>
<dbReference type="PIRSF" id="PIRSF002070">
    <property type="entry name" value="SSB"/>
    <property type="match status" value="1"/>
</dbReference>
<evidence type="ECO:0000313" key="2">
    <source>
        <dbReference type="EMBL" id="GAG66330.1"/>
    </source>
</evidence>
<dbReference type="SUPFAM" id="SSF50249">
    <property type="entry name" value="Nucleic acid-binding proteins"/>
    <property type="match status" value="1"/>
</dbReference>
<keyword evidence="1" id="KW-0238">DNA-binding</keyword>
<dbReference type="CDD" id="cd04496">
    <property type="entry name" value="SSB_OBF"/>
    <property type="match status" value="1"/>
</dbReference>
<evidence type="ECO:0008006" key="3">
    <source>
        <dbReference type="Google" id="ProtNLM"/>
    </source>
</evidence>
<protein>
    <recommendedName>
        <fullName evidence="3">Single-stranded DNA-binding protein</fullName>
    </recommendedName>
</protein>
<comment type="caution">
    <text evidence="2">The sequence shown here is derived from an EMBL/GenBank/DDBJ whole genome shotgun (WGS) entry which is preliminary data.</text>
</comment>
<dbReference type="EMBL" id="BART01007954">
    <property type="protein sequence ID" value="GAG66330.1"/>
    <property type="molecule type" value="Genomic_DNA"/>
</dbReference>
<sequence length="76" mass="8497">TGWIKCVAFNKLADAIGTYLHKGARIGIIGTLDQQKWETDEGVTRSSFQLICNSLEFIKTDGRGFEENQTSDDIPF</sequence>
<dbReference type="InterPro" id="IPR011344">
    <property type="entry name" value="ssDNA-bd"/>
</dbReference>
<dbReference type="Gene3D" id="2.40.50.140">
    <property type="entry name" value="Nucleic acid-binding proteins"/>
    <property type="match status" value="1"/>
</dbReference>
<name>X0ZA80_9ZZZZ</name>
<gene>
    <name evidence="2" type="ORF">S01H4_17990</name>
</gene>
<dbReference type="AlphaFoldDB" id="X0ZA80"/>
<accession>X0ZA80</accession>
<proteinExistence type="predicted"/>
<dbReference type="GO" id="GO:0006260">
    <property type="term" value="P:DNA replication"/>
    <property type="evidence" value="ECO:0007669"/>
    <property type="project" value="InterPro"/>
</dbReference>
<dbReference type="PROSITE" id="PS50935">
    <property type="entry name" value="SSB"/>
    <property type="match status" value="1"/>
</dbReference>
<evidence type="ECO:0000256" key="1">
    <source>
        <dbReference type="ARBA" id="ARBA00023125"/>
    </source>
</evidence>
<dbReference type="Pfam" id="PF00436">
    <property type="entry name" value="SSB"/>
    <property type="match status" value="1"/>
</dbReference>
<feature type="non-terminal residue" evidence="2">
    <location>
        <position position="1"/>
    </location>
</feature>